<reference evidence="2 3" key="1">
    <citation type="journal article" date="2020" name="Genomics">
        <title>Complete, high-quality genomes from long-read metagenomic sequencing of two wolf lichen thalli reveals enigmatic genome architecture.</title>
        <authorList>
            <person name="McKenzie S.K."/>
            <person name="Walston R.F."/>
            <person name="Allen J.L."/>
        </authorList>
    </citation>
    <scope>NUCLEOTIDE SEQUENCE [LARGE SCALE GENOMIC DNA]</scope>
    <source>
        <strain evidence="2">WasteWater2</strain>
    </source>
</reference>
<protein>
    <submittedName>
        <fullName evidence="2">Uncharacterized protein</fullName>
    </submittedName>
</protein>
<sequence length="117" mass="13911">MVMLNEIRQERDDFREVATRYHTAVMEKDLAMNDLFQAHRMTEEANQLARDFQKDMTSLQRKVNNLDLQSMKDSRLPSIEEERTPRRSKEKSVKVPDPPLFIDGIDPTWDDWSSRIE</sequence>
<accession>A0A8H6CQ24</accession>
<dbReference type="RefSeq" id="XP_037159006.1">
    <property type="nucleotide sequence ID" value="XM_037314127.1"/>
</dbReference>
<name>A0A8H6CQ24_9LECA</name>
<evidence type="ECO:0000313" key="2">
    <source>
        <dbReference type="EMBL" id="KAF6227515.1"/>
    </source>
</evidence>
<organism evidence="2 3">
    <name type="scientific">Letharia columbiana</name>
    <dbReference type="NCBI Taxonomy" id="112416"/>
    <lineage>
        <taxon>Eukaryota</taxon>
        <taxon>Fungi</taxon>
        <taxon>Dikarya</taxon>
        <taxon>Ascomycota</taxon>
        <taxon>Pezizomycotina</taxon>
        <taxon>Lecanoromycetes</taxon>
        <taxon>OSLEUM clade</taxon>
        <taxon>Lecanoromycetidae</taxon>
        <taxon>Lecanorales</taxon>
        <taxon>Lecanorineae</taxon>
        <taxon>Parmeliaceae</taxon>
        <taxon>Letharia</taxon>
    </lineage>
</organism>
<dbReference type="GeneID" id="59293891"/>
<comment type="caution">
    <text evidence="2">The sequence shown here is derived from an EMBL/GenBank/DDBJ whole genome shotgun (WGS) entry which is preliminary data.</text>
</comment>
<proteinExistence type="predicted"/>
<feature type="compositionally biased region" description="Basic and acidic residues" evidence="1">
    <location>
        <begin position="70"/>
        <end position="94"/>
    </location>
</feature>
<evidence type="ECO:0000313" key="3">
    <source>
        <dbReference type="Proteomes" id="UP000578531"/>
    </source>
</evidence>
<dbReference type="EMBL" id="JACCJC010000086">
    <property type="protein sequence ID" value="KAF6227515.1"/>
    <property type="molecule type" value="Genomic_DNA"/>
</dbReference>
<evidence type="ECO:0000256" key="1">
    <source>
        <dbReference type="SAM" id="MobiDB-lite"/>
    </source>
</evidence>
<gene>
    <name evidence="2" type="ORF">HO173_012255</name>
</gene>
<dbReference type="AlphaFoldDB" id="A0A8H6CQ24"/>
<dbReference type="Proteomes" id="UP000578531">
    <property type="component" value="Unassembled WGS sequence"/>
</dbReference>
<keyword evidence="3" id="KW-1185">Reference proteome</keyword>
<feature type="region of interest" description="Disordered" evidence="1">
    <location>
        <begin position="63"/>
        <end position="117"/>
    </location>
</feature>